<dbReference type="Pfam" id="PF00583">
    <property type="entry name" value="Acetyltransf_1"/>
    <property type="match status" value="1"/>
</dbReference>
<dbReference type="PROSITE" id="PS51186">
    <property type="entry name" value="GNAT"/>
    <property type="match status" value="1"/>
</dbReference>
<dbReference type="Gene3D" id="3.40.630.30">
    <property type="match status" value="1"/>
</dbReference>
<dbReference type="PANTHER" id="PTHR10545">
    <property type="entry name" value="DIAMINE N-ACETYLTRANSFERASE"/>
    <property type="match status" value="1"/>
</dbReference>
<organism evidence="5 6">
    <name type="scientific">Caenorhabditis tropicalis</name>
    <dbReference type="NCBI Taxonomy" id="1561998"/>
    <lineage>
        <taxon>Eukaryota</taxon>
        <taxon>Metazoa</taxon>
        <taxon>Ecdysozoa</taxon>
        <taxon>Nematoda</taxon>
        <taxon>Chromadorea</taxon>
        <taxon>Rhabditida</taxon>
        <taxon>Rhabditina</taxon>
        <taxon>Rhabditomorpha</taxon>
        <taxon>Rhabditoidea</taxon>
        <taxon>Rhabditidae</taxon>
        <taxon>Peloderinae</taxon>
        <taxon>Caenorhabditis</taxon>
    </lineage>
</organism>
<evidence type="ECO:0000256" key="3">
    <source>
        <dbReference type="ARBA" id="ARBA00023315"/>
    </source>
</evidence>
<keyword evidence="5" id="KW-1185">Reference proteome</keyword>
<dbReference type="InterPro" id="IPR000182">
    <property type="entry name" value="GNAT_dom"/>
</dbReference>
<dbReference type="WBParaSite" id="Csp11.Scaffold629.g7783.t1">
    <property type="protein sequence ID" value="Csp11.Scaffold629.g7783.t1"/>
    <property type="gene ID" value="Csp11.Scaffold629.g7783"/>
</dbReference>
<evidence type="ECO:0000313" key="6">
    <source>
        <dbReference type="WBParaSite" id="Csp11.Scaffold629.g7783.t1"/>
    </source>
</evidence>
<keyword evidence="2" id="KW-0808">Transferase</keyword>
<feature type="domain" description="N-acetyltransferase" evidence="4">
    <location>
        <begin position="4"/>
        <end position="168"/>
    </location>
</feature>
<keyword evidence="3" id="KW-0012">Acyltransferase</keyword>
<dbReference type="PANTHER" id="PTHR10545:SF29">
    <property type="entry name" value="GH14572P-RELATED"/>
    <property type="match status" value="1"/>
</dbReference>
<dbReference type="InterPro" id="IPR051016">
    <property type="entry name" value="Diverse_Substrate_AcTransf"/>
</dbReference>
<evidence type="ECO:0000313" key="5">
    <source>
        <dbReference type="Proteomes" id="UP000095282"/>
    </source>
</evidence>
<sequence>MKNFTIVTVTPDHADHLISMIHELAEFEKMKSSVVNTAERLRKDIENKAVHGFIAFDGEVPAGMNLYYYAYSTWVGQVNHNFLHKINAVLQYLHMEDLYIRPQFRRMGLARLLWKKLAELARDKEIARLEWAVLDWNTNAIALYDTVDYVNLTKSEGWYTFRMDGKAINKFANE</sequence>
<comment type="similarity">
    <text evidence="1">Belongs to the acetyltransferase family.</text>
</comment>
<protein>
    <submittedName>
        <fullName evidence="6">N-acetyltransferase domain-containing protein</fullName>
    </submittedName>
</protein>
<reference evidence="6" key="1">
    <citation type="submission" date="2016-11" db="UniProtKB">
        <authorList>
            <consortium name="WormBaseParasite"/>
        </authorList>
    </citation>
    <scope>IDENTIFICATION</scope>
</reference>
<dbReference type="eggNOG" id="KOG3216">
    <property type="taxonomic scope" value="Eukaryota"/>
</dbReference>
<dbReference type="SUPFAM" id="SSF55729">
    <property type="entry name" value="Acyl-CoA N-acyltransferases (Nat)"/>
    <property type="match status" value="1"/>
</dbReference>
<accession>A0A1I7UBY2</accession>
<dbReference type="STRING" id="1561998.A0A1I7UBY2"/>
<dbReference type="AlphaFoldDB" id="A0A1I7UBY2"/>
<dbReference type="CDD" id="cd04301">
    <property type="entry name" value="NAT_SF"/>
    <property type="match status" value="1"/>
</dbReference>
<dbReference type="InterPro" id="IPR016181">
    <property type="entry name" value="Acyl_CoA_acyltransferase"/>
</dbReference>
<evidence type="ECO:0000256" key="1">
    <source>
        <dbReference type="ARBA" id="ARBA00008694"/>
    </source>
</evidence>
<dbReference type="Proteomes" id="UP000095282">
    <property type="component" value="Unplaced"/>
</dbReference>
<dbReference type="GO" id="GO:0008080">
    <property type="term" value="F:N-acetyltransferase activity"/>
    <property type="evidence" value="ECO:0007669"/>
    <property type="project" value="TreeGrafter"/>
</dbReference>
<name>A0A1I7UBY2_9PELO</name>
<proteinExistence type="inferred from homology"/>
<evidence type="ECO:0000259" key="4">
    <source>
        <dbReference type="PROSITE" id="PS51186"/>
    </source>
</evidence>
<evidence type="ECO:0000256" key="2">
    <source>
        <dbReference type="ARBA" id="ARBA00022679"/>
    </source>
</evidence>